<dbReference type="PROSITE" id="PS00041">
    <property type="entry name" value="HTH_ARAC_FAMILY_1"/>
    <property type="match status" value="1"/>
</dbReference>
<accession>A0A0M2NN63</accession>
<dbReference type="RefSeq" id="WP_052740279.1">
    <property type="nucleotide sequence ID" value="NZ_SMCZ01000006.1"/>
</dbReference>
<dbReference type="STRING" id="270498.CHK_0811"/>
<keyword evidence="2 5" id="KW-0238">DNA-binding</keyword>
<keyword evidence="1" id="KW-0805">Transcription regulation</keyword>
<proteinExistence type="predicted"/>
<dbReference type="Proteomes" id="UP000034076">
    <property type="component" value="Unassembled WGS sequence"/>
</dbReference>
<evidence type="ECO:0000313" key="5">
    <source>
        <dbReference type="EMBL" id="KKI51645.1"/>
    </source>
</evidence>
<dbReference type="PANTHER" id="PTHR43280:SF10">
    <property type="entry name" value="REGULATORY PROTEIN POCR"/>
    <property type="match status" value="1"/>
</dbReference>
<dbReference type="EMBL" id="LAYJ01000068">
    <property type="protein sequence ID" value="KKI51645.1"/>
    <property type="molecule type" value="Genomic_DNA"/>
</dbReference>
<dbReference type="PRINTS" id="PR00032">
    <property type="entry name" value="HTHARAC"/>
</dbReference>
<sequence length="483" mass="53850">MQHSVLFMMSDYATGERIKKLVDWEAFGFRKPVIEYHAALGLRRLMSLEPEIVILDVRSPLVELGQFIALMRKQAKELFVILYDEKEMIAGCPAGADAILKSACLTEAELSSLLLKACASLENDDKTKSSVKSAKPLEGIQTLLHGRPGLSGWSALETLFDQWEGFAVLMVGCENPAEAGCVADILERFYGPRAVLLPEGRKLCIISESDDAMELERLLREKWHKRFVCCCGFASNVEELPVAFQETQALLQNCIYFGIEGILADSAYFKKHAQGLSADTIDLGLRRLTRSLAVGDEKAVEACVNDLYSALKNSLDMEKRDMLRQKLEDIFTLFSMGKGSPEMETHATLQEEASCAAKRFCSLAASLDGNEQRWAGVVIDAALYIAAHYSQDVSLAKTAGQVGIAPTYLSFLFQRDLHVSYIAFLTRVRIRNAKYLLRESGETVGAVAEMVGIRDQRYFSRMFKKHTGMTPTEYRNSVLGERE</sequence>
<evidence type="ECO:0000256" key="3">
    <source>
        <dbReference type="ARBA" id="ARBA00023163"/>
    </source>
</evidence>
<dbReference type="InterPro" id="IPR018062">
    <property type="entry name" value="HTH_AraC-typ_CS"/>
</dbReference>
<dbReference type="AlphaFoldDB" id="A0A0M2NN63"/>
<dbReference type="Pfam" id="PF12833">
    <property type="entry name" value="HTH_18"/>
    <property type="match status" value="1"/>
</dbReference>
<reference evidence="5 6" key="1">
    <citation type="submission" date="2015-04" db="EMBL/GenBank/DDBJ databases">
        <title>Draft genome sequence of bacteremic isolate Catabacter hongkongensis type strain HKU16T.</title>
        <authorList>
            <person name="Lau S.K."/>
            <person name="Teng J.L."/>
            <person name="Huang Y."/>
            <person name="Curreem S.O."/>
            <person name="Tsui S.K."/>
            <person name="Woo P.C."/>
        </authorList>
    </citation>
    <scope>NUCLEOTIDE SEQUENCE [LARGE SCALE GENOMIC DNA]</scope>
    <source>
        <strain evidence="5 6">HKU16</strain>
    </source>
</reference>
<dbReference type="PROSITE" id="PS01124">
    <property type="entry name" value="HTH_ARAC_FAMILY_2"/>
    <property type="match status" value="1"/>
</dbReference>
<keyword evidence="3" id="KW-0804">Transcription</keyword>
<keyword evidence="6" id="KW-1185">Reference proteome</keyword>
<evidence type="ECO:0000259" key="4">
    <source>
        <dbReference type="PROSITE" id="PS01124"/>
    </source>
</evidence>
<dbReference type="GO" id="GO:0003700">
    <property type="term" value="F:DNA-binding transcription factor activity"/>
    <property type="evidence" value="ECO:0007669"/>
    <property type="project" value="InterPro"/>
</dbReference>
<dbReference type="Gene3D" id="1.10.10.60">
    <property type="entry name" value="Homeodomain-like"/>
    <property type="match status" value="2"/>
</dbReference>
<dbReference type="PANTHER" id="PTHR43280">
    <property type="entry name" value="ARAC-FAMILY TRANSCRIPTIONAL REGULATOR"/>
    <property type="match status" value="1"/>
</dbReference>
<evidence type="ECO:0000256" key="1">
    <source>
        <dbReference type="ARBA" id="ARBA00023015"/>
    </source>
</evidence>
<dbReference type="SMART" id="SM00342">
    <property type="entry name" value="HTH_ARAC"/>
    <property type="match status" value="1"/>
</dbReference>
<organism evidence="5 6">
    <name type="scientific">Christensenella hongkongensis</name>
    <dbReference type="NCBI Taxonomy" id="270498"/>
    <lineage>
        <taxon>Bacteria</taxon>
        <taxon>Bacillati</taxon>
        <taxon>Bacillota</taxon>
        <taxon>Clostridia</taxon>
        <taxon>Christensenellales</taxon>
        <taxon>Christensenellaceae</taxon>
        <taxon>Christensenella</taxon>
    </lineage>
</organism>
<dbReference type="InterPro" id="IPR018060">
    <property type="entry name" value="HTH_AraC"/>
</dbReference>
<dbReference type="GO" id="GO:0043565">
    <property type="term" value="F:sequence-specific DNA binding"/>
    <property type="evidence" value="ECO:0007669"/>
    <property type="project" value="InterPro"/>
</dbReference>
<dbReference type="InterPro" id="IPR020449">
    <property type="entry name" value="Tscrpt_reg_AraC-type_HTH"/>
</dbReference>
<protein>
    <submittedName>
        <fullName evidence="5">DNA-binding response regulator, AraC family</fullName>
    </submittedName>
</protein>
<dbReference type="InterPro" id="IPR009057">
    <property type="entry name" value="Homeodomain-like_sf"/>
</dbReference>
<dbReference type="SUPFAM" id="SSF46689">
    <property type="entry name" value="Homeodomain-like"/>
    <property type="match status" value="1"/>
</dbReference>
<comment type="caution">
    <text evidence="5">The sequence shown here is derived from an EMBL/GenBank/DDBJ whole genome shotgun (WGS) entry which is preliminary data.</text>
</comment>
<name>A0A0M2NN63_9FIRM</name>
<feature type="domain" description="HTH araC/xylS-type" evidence="4">
    <location>
        <begin position="379"/>
        <end position="477"/>
    </location>
</feature>
<gene>
    <name evidence="5" type="ORF">CHK_0811</name>
</gene>
<evidence type="ECO:0000256" key="2">
    <source>
        <dbReference type="ARBA" id="ARBA00023125"/>
    </source>
</evidence>
<evidence type="ECO:0000313" key="6">
    <source>
        <dbReference type="Proteomes" id="UP000034076"/>
    </source>
</evidence>